<keyword evidence="4" id="KW-0862">Zinc</keyword>
<dbReference type="InterPro" id="IPR024079">
    <property type="entry name" value="MetalloPept_cat_dom_sf"/>
</dbReference>
<dbReference type="AlphaFoldDB" id="A0A398AYA8"/>
<reference evidence="7 8" key="1">
    <citation type="submission" date="2018-08" db="EMBL/GenBank/DDBJ databases">
        <title>Bacillus jemisoniae sp. nov., Bacillus chryseoplanitiae sp. nov., Bacillus resnikiae sp. nov., and Bacillus frankliniae sp. nov., isolated from Viking spacecraft and associated surfaces.</title>
        <authorList>
            <person name="Seuylemezian A."/>
            <person name="Vaishampayan P."/>
        </authorList>
    </citation>
    <scope>NUCLEOTIDE SEQUENCE [LARGE SCALE GENOMIC DNA]</scope>
    <source>
        <strain evidence="7 8">JJ-247</strain>
    </source>
</reference>
<evidence type="ECO:0000313" key="8">
    <source>
        <dbReference type="Proteomes" id="UP000265816"/>
    </source>
</evidence>
<dbReference type="GO" id="GO:0008270">
    <property type="term" value="F:zinc ion binding"/>
    <property type="evidence" value="ECO:0007669"/>
    <property type="project" value="InterPro"/>
</dbReference>
<dbReference type="Gene3D" id="3.40.390.10">
    <property type="entry name" value="Collagenase (Catalytic Domain)"/>
    <property type="match status" value="1"/>
</dbReference>
<keyword evidence="2" id="KW-0479">Metal-binding</keyword>
<evidence type="ECO:0000256" key="3">
    <source>
        <dbReference type="ARBA" id="ARBA00022801"/>
    </source>
</evidence>
<organism evidence="7 8">
    <name type="scientific">Mesobacillus zeae</name>
    <dbReference type="NCBI Taxonomy" id="1917180"/>
    <lineage>
        <taxon>Bacteria</taxon>
        <taxon>Bacillati</taxon>
        <taxon>Bacillota</taxon>
        <taxon>Bacilli</taxon>
        <taxon>Bacillales</taxon>
        <taxon>Bacillaceae</taxon>
        <taxon>Mesobacillus</taxon>
    </lineage>
</organism>
<keyword evidence="8" id="KW-1185">Reference proteome</keyword>
<evidence type="ECO:0000259" key="6">
    <source>
        <dbReference type="Pfam" id="PF00413"/>
    </source>
</evidence>
<proteinExistence type="predicted"/>
<feature type="signal peptide" evidence="5">
    <location>
        <begin position="1"/>
        <end position="21"/>
    </location>
</feature>
<keyword evidence="3" id="KW-0378">Hydrolase</keyword>
<feature type="domain" description="Peptidase M10 metallopeptidase" evidence="6">
    <location>
        <begin position="107"/>
        <end position="157"/>
    </location>
</feature>
<evidence type="ECO:0000256" key="1">
    <source>
        <dbReference type="ARBA" id="ARBA00022670"/>
    </source>
</evidence>
<sequence length="160" mass="17394">MGKIVMAALVFIFVIPMSTSAATVKLLTWDLVDSGKHLDWDGSTKYQTSFDSGKNVWNGYKSGVIRKDSAYVIQDVSISDYSEKSNTGAVTSSGGTIKFNSYVMDTLSSTEKKNVAIHELGHALGLAHNTSSDVMYAYITTNTSLSDNDKASYNAAYNNY</sequence>
<dbReference type="Proteomes" id="UP000265816">
    <property type="component" value="Unassembled WGS sequence"/>
</dbReference>
<keyword evidence="5" id="KW-0732">Signal</keyword>
<dbReference type="OrthoDB" id="2148705at2"/>
<dbReference type="InterPro" id="IPR001818">
    <property type="entry name" value="Pept_M10_metallopeptidase"/>
</dbReference>
<dbReference type="EMBL" id="QWVT01000034">
    <property type="protein sequence ID" value="RID82607.1"/>
    <property type="molecule type" value="Genomic_DNA"/>
</dbReference>
<name>A0A398AYA8_9BACI</name>
<gene>
    <name evidence="7" type="ORF">D1970_18450</name>
</gene>
<dbReference type="GO" id="GO:0006508">
    <property type="term" value="P:proteolysis"/>
    <property type="evidence" value="ECO:0007669"/>
    <property type="project" value="UniProtKB-KW"/>
</dbReference>
<dbReference type="GO" id="GO:0004222">
    <property type="term" value="F:metalloendopeptidase activity"/>
    <property type="evidence" value="ECO:0007669"/>
    <property type="project" value="InterPro"/>
</dbReference>
<dbReference type="Pfam" id="PF00413">
    <property type="entry name" value="Peptidase_M10"/>
    <property type="match status" value="1"/>
</dbReference>
<keyword evidence="1" id="KW-0645">Protease</keyword>
<evidence type="ECO:0000256" key="4">
    <source>
        <dbReference type="ARBA" id="ARBA00022833"/>
    </source>
</evidence>
<accession>A0A398AYA8</accession>
<feature type="chain" id="PRO_5039213335" evidence="5">
    <location>
        <begin position="22"/>
        <end position="160"/>
    </location>
</feature>
<dbReference type="SUPFAM" id="SSF55486">
    <property type="entry name" value="Metalloproteases ('zincins'), catalytic domain"/>
    <property type="match status" value="1"/>
</dbReference>
<comment type="caution">
    <text evidence="7">The sequence shown here is derived from an EMBL/GenBank/DDBJ whole genome shotgun (WGS) entry which is preliminary data.</text>
</comment>
<dbReference type="GO" id="GO:0031012">
    <property type="term" value="C:extracellular matrix"/>
    <property type="evidence" value="ECO:0007669"/>
    <property type="project" value="InterPro"/>
</dbReference>
<evidence type="ECO:0000313" key="7">
    <source>
        <dbReference type="EMBL" id="RID82607.1"/>
    </source>
</evidence>
<evidence type="ECO:0000256" key="2">
    <source>
        <dbReference type="ARBA" id="ARBA00022723"/>
    </source>
</evidence>
<protein>
    <submittedName>
        <fullName evidence="7">Cell surface protein</fullName>
    </submittedName>
</protein>
<evidence type="ECO:0000256" key="5">
    <source>
        <dbReference type="SAM" id="SignalP"/>
    </source>
</evidence>